<dbReference type="EMBL" id="BMHQ01000007">
    <property type="protein sequence ID" value="GGE20104.1"/>
    <property type="molecule type" value="Genomic_DNA"/>
</dbReference>
<dbReference type="Proteomes" id="UP000625210">
    <property type="component" value="Unassembled WGS sequence"/>
</dbReference>
<dbReference type="Pfam" id="PF07070">
    <property type="entry name" value="Spo0M"/>
    <property type="match status" value="1"/>
</dbReference>
<keyword evidence="2" id="KW-1185">Reference proteome</keyword>
<evidence type="ECO:0000313" key="2">
    <source>
        <dbReference type="Proteomes" id="UP000625210"/>
    </source>
</evidence>
<dbReference type="RefSeq" id="WP_188647991.1">
    <property type="nucleotide sequence ID" value="NZ_BMHQ01000007.1"/>
</dbReference>
<sequence>MAIGKILASFGMGAAKVDTILEKPHYYQGETVKGEVVVEGGMARQTIDQIYLYLVVRWKKEGLSRNHVWYEFPLLDGFEIEPGATKKVPFQFELPLDAPITTDDFEVYFKTGADIDNAVDPTDKDYIQVSLHRRAQAVFDNLKKMGFEPKAVEAEFTKYKTERPFVQEFAFRPPQEYRYYLDEVELAFTETGEAILEVDRSDRGPNGAFDERFGLDETKLRFSVTEEDLEDDAAPLQKKIRQIIERYKEV</sequence>
<evidence type="ECO:0000313" key="1">
    <source>
        <dbReference type="EMBL" id="GGE20104.1"/>
    </source>
</evidence>
<reference evidence="1" key="2">
    <citation type="submission" date="2020-09" db="EMBL/GenBank/DDBJ databases">
        <authorList>
            <person name="Sun Q."/>
            <person name="Zhou Y."/>
        </authorList>
    </citation>
    <scope>NUCLEOTIDE SEQUENCE</scope>
    <source>
        <strain evidence="1">CGMCC 1.15179</strain>
    </source>
</reference>
<organism evidence="1 2">
    <name type="scientific">Marinithermofilum abyssi</name>
    <dbReference type="NCBI Taxonomy" id="1571185"/>
    <lineage>
        <taxon>Bacteria</taxon>
        <taxon>Bacillati</taxon>
        <taxon>Bacillota</taxon>
        <taxon>Bacilli</taxon>
        <taxon>Bacillales</taxon>
        <taxon>Thermoactinomycetaceae</taxon>
        <taxon>Marinithermofilum</taxon>
    </lineage>
</organism>
<reference evidence="1" key="1">
    <citation type="journal article" date="2014" name="Int. J. Syst. Evol. Microbiol.">
        <title>Complete genome sequence of Corynebacterium casei LMG S-19264T (=DSM 44701T), isolated from a smear-ripened cheese.</title>
        <authorList>
            <consortium name="US DOE Joint Genome Institute (JGI-PGF)"/>
            <person name="Walter F."/>
            <person name="Albersmeier A."/>
            <person name="Kalinowski J."/>
            <person name="Ruckert C."/>
        </authorList>
    </citation>
    <scope>NUCLEOTIDE SEQUENCE</scope>
    <source>
        <strain evidence="1">CGMCC 1.15179</strain>
    </source>
</reference>
<dbReference type="InterPro" id="IPR009776">
    <property type="entry name" value="Spore_0_M"/>
</dbReference>
<dbReference type="PANTHER" id="PTHR40053:SF1">
    <property type="entry name" value="SPORULATION-CONTROL PROTEIN SPO0M"/>
    <property type="match status" value="1"/>
</dbReference>
<name>A0A8J2VGB0_9BACL</name>
<dbReference type="PANTHER" id="PTHR40053">
    <property type="entry name" value="SPORULATION-CONTROL PROTEIN SPO0M"/>
    <property type="match status" value="1"/>
</dbReference>
<gene>
    <name evidence="1" type="primary">spo0M</name>
    <name evidence="1" type="ORF">GCM10011571_22570</name>
</gene>
<accession>A0A8J2VGB0</accession>
<proteinExistence type="predicted"/>
<protein>
    <submittedName>
        <fullName evidence="1">Sporulation-control protein</fullName>
    </submittedName>
</protein>
<dbReference type="AlphaFoldDB" id="A0A8J2VGB0"/>
<comment type="caution">
    <text evidence="1">The sequence shown here is derived from an EMBL/GenBank/DDBJ whole genome shotgun (WGS) entry which is preliminary data.</text>
</comment>